<sequence length="115" mass="12255">MLGEVPLGEGENRQVLKLSASAMVRIERAHDAGIQKVLADMQSEENGFSVARFIGLFTEFLNAGKGASEEEALDLIDAVGFAPAVAAFEKACEVAFPQEAPGKPTPQGKRKPARK</sequence>
<dbReference type="STRING" id="561184.SAMN05216376_12073"/>
<dbReference type="RefSeq" id="WP_043145018.1">
    <property type="nucleotide sequence ID" value="NZ_NIVZ01000017.1"/>
</dbReference>
<dbReference type="EMBL" id="JSUQ01000019">
    <property type="protein sequence ID" value="KHQ51254.1"/>
    <property type="molecule type" value="Genomic_DNA"/>
</dbReference>
<comment type="caution">
    <text evidence="1">The sequence shown here is derived from an EMBL/GenBank/DDBJ whole genome shotgun (WGS) entry which is preliminary data.</text>
</comment>
<evidence type="ECO:0000313" key="2">
    <source>
        <dbReference type="Proteomes" id="UP000030960"/>
    </source>
</evidence>
<dbReference type="AlphaFoldDB" id="A0A0B3SL19"/>
<proteinExistence type="predicted"/>
<protein>
    <submittedName>
        <fullName evidence="1">Uncharacterized protein</fullName>
    </submittedName>
</protein>
<reference evidence="1 2" key="1">
    <citation type="submission" date="2014-10" db="EMBL/GenBank/DDBJ databases">
        <title>Genome sequence of Ponticoccus sp. strain UMTAT08 isolated from clonal culture of toxic dinoflagellate Alexandrium tamiyavanichii.</title>
        <authorList>
            <person name="Gan H.Y."/>
            <person name="Muhd D.-D."/>
            <person name="Mohd Noor M.E."/>
            <person name="Yeong Y.S."/>
            <person name="Usup G."/>
        </authorList>
    </citation>
    <scope>NUCLEOTIDE SEQUENCE [LARGE SCALE GENOMIC DNA]</scope>
    <source>
        <strain evidence="1 2">UMTAT08</strain>
    </source>
</reference>
<dbReference type="Proteomes" id="UP000030960">
    <property type="component" value="Unassembled WGS sequence"/>
</dbReference>
<organism evidence="1 2">
    <name type="scientific">Mameliella alba</name>
    <dbReference type="NCBI Taxonomy" id="561184"/>
    <lineage>
        <taxon>Bacteria</taxon>
        <taxon>Pseudomonadati</taxon>
        <taxon>Pseudomonadota</taxon>
        <taxon>Alphaproteobacteria</taxon>
        <taxon>Rhodobacterales</taxon>
        <taxon>Roseobacteraceae</taxon>
        <taxon>Mameliella</taxon>
    </lineage>
</organism>
<accession>A0A0B3SL19</accession>
<keyword evidence="2" id="KW-1185">Reference proteome</keyword>
<gene>
    <name evidence="1" type="ORF">OA50_04287</name>
</gene>
<name>A0A0B3SL19_9RHOB</name>
<evidence type="ECO:0000313" key="1">
    <source>
        <dbReference type="EMBL" id="KHQ51254.1"/>
    </source>
</evidence>